<sequence length="139" mass="15584">MYYSHSHSSASLAQSRTPHSLRLSPLTYLLQLIYRHYCRCRRCLFQLLLLLLPLTSLAVSLLSFFFTCLGTSPVATAISVSVLLFYFCLCFAALLSSVQRMSDTISTKNSKTSAAADDDMEITNCNELVELNVKENLED</sequence>
<evidence type="ECO:0000313" key="1">
    <source>
        <dbReference type="EMBL" id="KAI5671257.1"/>
    </source>
</evidence>
<comment type="caution">
    <text evidence="1">The sequence shown here is derived from an EMBL/GenBank/DDBJ whole genome shotgun (WGS) entry which is preliminary data.</text>
</comment>
<protein>
    <submittedName>
        <fullName evidence="1">Uncharacterized protein</fullName>
    </submittedName>
</protein>
<evidence type="ECO:0000313" key="2">
    <source>
        <dbReference type="Proteomes" id="UP001060085"/>
    </source>
</evidence>
<proteinExistence type="predicted"/>
<dbReference type="EMBL" id="CM044703">
    <property type="protein sequence ID" value="KAI5671257.1"/>
    <property type="molecule type" value="Genomic_DNA"/>
</dbReference>
<dbReference type="Proteomes" id="UP001060085">
    <property type="component" value="Linkage Group LG03"/>
</dbReference>
<name>A0ACC0BF34_CATRO</name>
<accession>A0ACC0BF34</accession>
<keyword evidence="2" id="KW-1185">Reference proteome</keyword>
<organism evidence="1 2">
    <name type="scientific">Catharanthus roseus</name>
    <name type="common">Madagascar periwinkle</name>
    <name type="synonym">Vinca rosea</name>
    <dbReference type="NCBI Taxonomy" id="4058"/>
    <lineage>
        <taxon>Eukaryota</taxon>
        <taxon>Viridiplantae</taxon>
        <taxon>Streptophyta</taxon>
        <taxon>Embryophyta</taxon>
        <taxon>Tracheophyta</taxon>
        <taxon>Spermatophyta</taxon>
        <taxon>Magnoliopsida</taxon>
        <taxon>eudicotyledons</taxon>
        <taxon>Gunneridae</taxon>
        <taxon>Pentapetalae</taxon>
        <taxon>asterids</taxon>
        <taxon>lamiids</taxon>
        <taxon>Gentianales</taxon>
        <taxon>Apocynaceae</taxon>
        <taxon>Rauvolfioideae</taxon>
        <taxon>Vinceae</taxon>
        <taxon>Catharanthinae</taxon>
        <taxon>Catharanthus</taxon>
    </lineage>
</organism>
<reference evidence="2" key="1">
    <citation type="journal article" date="2023" name="Nat. Plants">
        <title>Single-cell RNA sequencing provides a high-resolution roadmap for understanding the multicellular compartmentation of specialized metabolism.</title>
        <authorList>
            <person name="Sun S."/>
            <person name="Shen X."/>
            <person name="Li Y."/>
            <person name="Li Y."/>
            <person name="Wang S."/>
            <person name="Li R."/>
            <person name="Zhang H."/>
            <person name="Shen G."/>
            <person name="Guo B."/>
            <person name="Wei J."/>
            <person name="Xu J."/>
            <person name="St-Pierre B."/>
            <person name="Chen S."/>
            <person name="Sun C."/>
        </authorList>
    </citation>
    <scope>NUCLEOTIDE SEQUENCE [LARGE SCALE GENOMIC DNA]</scope>
</reference>
<gene>
    <name evidence="1" type="ORF">M9H77_11621</name>
</gene>